<proteinExistence type="predicted"/>
<organism evidence="1 2">
    <name type="scientific">Didymodactylos carnosus</name>
    <dbReference type="NCBI Taxonomy" id="1234261"/>
    <lineage>
        <taxon>Eukaryota</taxon>
        <taxon>Metazoa</taxon>
        <taxon>Spiralia</taxon>
        <taxon>Gnathifera</taxon>
        <taxon>Rotifera</taxon>
        <taxon>Eurotatoria</taxon>
        <taxon>Bdelloidea</taxon>
        <taxon>Philodinida</taxon>
        <taxon>Philodinidae</taxon>
        <taxon>Didymodactylos</taxon>
    </lineage>
</organism>
<comment type="caution">
    <text evidence="1">The sequence shown here is derived from an EMBL/GenBank/DDBJ whole genome shotgun (WGS) entry which is preliminary data.</text>
</comment>
<accession>A0A8S2XC52</accession>
<reference evidence="1" key="1">
    <citation type="submission" date="2021-02" db="EMBL/GenBank/DDBJ databases">
        <authorList>
            <person name="Nowell W R."/>
        </authorList>
    </citation>
    <scope>NUCLEOTIDE SEQUENCE</scope>
</reference>
<sequence length="396" mass="47230">QRLFQLLFSLFQIHKYFVDIYYQTIHKCLENCNNNNSNNDMFNATLQQIASHLSQINDDYGNAKEQQQQQKLIEIAKRTIDKYNKGNSILPSSIREILITIESFLKRSSTDKDKNNNTSILKSLNLLYPFTSRWLEVHREFRDCTQYFIDGDSLLLTVSHYSNVNLNEYYGHTLHVIYIVERILLTLFNQSNETNYYILFFDDLKDKLSNSNNSILYLLRQCLIEHIQSNMSSSTTKLRLFTSFLSEEYTTFYTEEKPLFIFYNDITSSFSNSLLLTKNEIEQLTIYYRYFANYHQYYVKCGLYLMNKMKLGDTSVQCFKILYEKQCLIEHIKKKFVMMKTQDDYKVYLNTLRMISEKLNDQKLIQLCNDIGHGDSRLYFYQFAIMIMYETKKVLC</sequence>
<dbReference type="OrthoDB" id="10200365at2759"/>
<evidence type="ECO:0000313" key="1">
    <source>
        <dbReference type="EMBL" id="CAF4487491.1"/>
    </source>
</evidence>
<dbReference type="EMBL" id="CAJOBC010103709">
    <property type="protein sequence ID" value="CAF4487491.1"/>
    <property type="molecule type" value="Genomic_DNA"/>
</dbReference>
<dbReference type="Proteomes" id="UP000681722">
    <property type="component" value="Unassembled WGS sequence"/>
</dbReference>
<feature type="non-terminal residue" evidence="1">
    <location>
        <position position="1"/>
    </location>
</feature>
<evidence type="ECO:0000313" key="2">
    <source>
        <dbReference type="Proteomes" id="UP000681722"/>
    </source>
</evidence>
<gene>
    <name evidence="1" type="ORF">SRO942_LOCUS44157</name>
</gene>
<protein>
    <submittedName>
        <fullName evidence="1">Uncharacterized protein</fullName>
    </submittedName>
</protein>
<dbReference type="AlphaFoldDB" id="A0A8S2XC52"/>
<name>A0A8S2XC52_9BILA</name>